<feature type="region of interest" description="Disordered" evidence="1">
    <location>
        <begin position="326"/>
        <end position="347"/>
    </location>
</feature>
<gene>
    <name evidence="2" type="ORF">FNAPI_8423</name>
</gene>
<feature type="region of interest" description="Disordered" evidence="1">
    <location>
        <begin position="1"/>
        <end position="37"/>
    </location>
</feature>
<dbReference type="EMBL" id="JAAOAO010000322">
    <property type="protein sequence ID" value="KAF5547915.1"/>
    <property type="molecule type" value="Genomic_DNA"/>
</dbReference>
<name>A0A8H5N1B9_9HYPO</name>
<sequence>MATDLKTGRRRATSSAATRPGHMRRKSRAVIQPKSTHTSDEFLQDFLDPTFDPATFLNSTLPPLQQRSIPGRTGDVAPLAELSTQAQTLISQLNVQTSRLSTTLTHLTDDILRSGSRLAYEVELLRGETLSLQETMNETLHDDIKKFVPEGLQEAIEAKYPAAAAAKEDRSAAPSTTAAAVTNDGANPDDPEFIRHLQTLTLVRARLDSVIKTFGDAMEFVFPPSEISVSSGFLSVSAPEPGSAQQSSEEKGKEVLNNIRNEISDLLNKSDDPVQGIEKAAQRIEQLKELNRVWKDTAEEKGRNKFIESLAKTVEDKHRDLMKEMEQTKEKTKVESRSRKGSVTRDAAATVVEDTKAPGGFGLISQLHKLRGGL</sequence>
<dbReference type="Proteomes" id="UP000574317">
    <property type="component" value="Unassembled WGS sequence"/>
</dbReference>
<proteinExistence type="predicted"/>
<evidence type="ECO:0000313" key="2">
    <source>
        <dbReference type="EMBL" id="KAF5547915.1"/>
    </source>
</evidence>
<reference evidence="2 3" key="1">
    <citation type="submission" date="2020-05" db="EMBL/GenBank/DDBJ databases">
        <title>Identification and distribution of gene clusters putatively required for synthesis of sphingolipid metabolism inhibitors in phylogenetically diverse species of the filamentous fungus Fusarium.</title>
        <authorList>
            <person name="Kim H.-S."/>
            <person name="Busman M."/>
            <person name="Brown D.W."/>
            <person name="Divon H."/>
            <person name="Uhlig S."/>
            <person name="Proctor R.H."/>
        </authorList>
    </citation>
    <scope>NUCLEOTIDE SEQUENCE [LARGE SCALE GENOMIC DNA]</scope>
    <source>
        <strain evidence="2 3">NRRL 25196</strain>
    </source>
</reference>
<protein>
    <submittedName>
        <fullName evidence="2">Uncharacterized protein</fullName>
    </submittedName>
</protein>
<accession>A0A8H5N1B9</accession>
<comment type="caution">
    <text evidence="2">The sequence shown here is derived from an EMBL/GenBank/DDBJ whole genome shotgun (WGS) entry which is preliminary data.</text>
</comment>
<dbReference type="Gene3D" id="6.10.250.2790">
    <property type="match status" value="1"/>
</dbReference>
<feature type="compositionally biased region" description="Basic and acidic residues" evidence="1">
    <location>
        <begin position="326"/>
        <end position="338"/>
    </location>
</feature>
<evidence type="ECO:0000256" key="1">
    <source>
        <dbReference type="SAM" id="MobiDB-lite"/>
    </source>
</evidence>
<organism evidence="2 3">
    <name type="scientific">Fusarium napiforme</name>
    <dbReference type="NCBI Taxonomy" id="42672"/>
    <lineage>
        <taxon>Eukaryota</taxon>
        <taxon>Fungi</taxon>
        <taxon>Dikarya</taxon>
        <taxon>Ascomycota</taxon>
        <taxon>Pezizomycotina</taxon>
        <taxon>Sordariomycetes</taxon>
        <taxon>Hypocreomycetidae</taxon>
        <taxon>Hypocreales</taxon>
        <taxon>Nectriaceae</taxon>
        <taxon>Fusarium</taxon>
        <taxon>Fusarium fujikuroi species complex</taxon>
    </lineage>
</organism>
<keyword evidence="3" id="KW-1185">Reference proteome</keyword>
<feature type="region of interest" description="Disordered" evidence="1">
    <location>
        <begin position="167"/>
        <end position="190"/>
    </location>
</feature>
<evidence type="ECO:0000313" key="3">
    <source>
        <dbReference type="Proteomes" id="UP000574317"/>
    </source>
</evidence>
<dbReference type="AlphaFoldDB" id="A0A8H5N1B9"/>